<dbReference type="InterPro" id="IPR037066">
    <property type="entry name" value="Plug_dom_sf"/>
</dbReference>
<dbReference type="PANTHER" id="PTHR30069">
    <property type="entry name" value="TONB-DEPENDENT OUTER MEMBRANE RECEPTOR"/>
    <property type="match status" value="1"/>
</dbReference>
<evidence type="ECO:0000313" key="11">
    <source>
        <dbReference type="Proteomes" id="UP001155604"/>
    </source>
</evidence>
<evidence type="ECO:0000256" key="7">
    <source>
        <dbReference type="PROSITE-ProRule" id="PRU01360"/>
    </source>
</evidence>
<dbReference type="InterPro" id="IPR012910">
    <property type="entry name" value="Plug_dom"/>
</dbReference>
<dbReference type="Pfam" id="PF07715">
    <property type="entry name" value="Plug"/>
    <property type="match status" value="1"/>
</dbReference>
<keyword evidence="4 7" id="KW-0812">Transmembrane</keyword>
<dbReference type="PANTHER" id="PTHR30069:SF40">
    <property type="entry name" value="TONB-DEPENDENT RECEPTOR NMB0964-RELATED"/>
    <property type="match status" value="1"/>
</dbReference>
<dbReference type="GO" id="GO:0044718">
    <property type="term" value="P:siderophore transmembrane transport"/>
    <property type="evidence" value="ECO:0007669"/>
    <property type="project" value="TreeGrafter"/>
</dbReference>
<keyword evidence="2 7" id="KW-0813">Transport</keyword>
<dbReference type="SUPFAM" id="SSF56935">
    <property type="entry name" value="Porins"/>
    <property type="match status" value="1"/>
</dbReference>
<gene>
    <name evidence="10" type="ORF">NE536_06965</name>
</gene>
<dbReference type="PROSITE" id="PS52016">
    <property type="entry name" value="TONB_DEPENDENT_REC_3"/>
    <property type="match status" value="1"/>
</dbReference>
<comment type="similarity">
    <text evidence="7">Belongs to the TonB-dependent receptor family.</text>
</comment>
<evidence type="ECO:0000256" key="2">
    <source>
        <dbReference type="ARBA" id="ARBA00022448"/>
    </source>
</evidence>
<comment type="caution">
    <text evidence="10">The sequence shown here is derived from an EMBL/GenBank/DDBJ whole genome shotgun (WGS) entry which is preliminary data.</text>
</comment>
<dbReference type="GO" id="GO:0015344">
    <property type="term" value="F:siderophore uptake transmembrane transporter activity"/>
    <property type="evidence" value="ECO:0007669"/>
    <property type="project" value="TreeGrafter"/>
</dbReference>
<evidence type="ECO:0000256" key="5">
    <source>
        <dbReference type="ARBA" id="ARBA00023136"/>
    </source>
</evidence>
<dbReference type="Gene3D" id="2.40.170.20">
    <property type="entry name" value="TonB-dependent receptor, beta-barrel domain"/>
    <property type="match status" value="1"/>
</dbReference>
<feature type="signal peptide" evidence="8">
    <location>
        <begin position="1"/>
        <end position="21"/>
    </location>
</feature>
<keyword evidence="11" id="KW-1185">Reference proteome</keyword>
<keyword evidence="3 7" id="KW-1134">Transmembrane beta strand</keyword>
<keyword evidence="8" id="KW-0732">Signal</keyword>
<evidence type="ECO:0000256" key="6">
    <source>
        <dbReference type="ARBA" id="ARBA00023237"/>
    </source>
</evidence>
<name>A0A9X3AZY7_9GAMM</name>
<evidence type="ECO:0000256" key="1">
    <source>
        <dbReference type="ARBA" id="ARBA00004571"/>
    </source>
</evidence>
<organism evidence="10 11">
    <name type="scientific">Shewanella septentrionalis</name>
    <dbReference type="NCBI Taxonomy" id="2952223"/>
    <lineage>
        <taxon>Bacteria</taxon>
        <taxon>Pseudomonadati</taxon>
        <taxon>Pseudomonadota</taxon>
        <taxon>Gammaproteobacteria</taxon>
        <taxon>Alteromonadales</taxon>
        <taxon>Shewanellaceae</taxon>
        <taxon>Shewanella</taxon>
    </lineage>
</organism>
<keyword evidence="5 7" id="KW-0472">Membrane</keyword>
<feature type="domain" description="TonB-dependent receptor plug" evidence="9">
    <location>
        <begin position="116"/>
        <end position="220"/>
    </location>
</feature>
<dbReference type="GO" id="GO:0009279">
    <property type="term" value="C:cell outer membrane"/>
    <property type="evidence" value="ECO:0007669"/>
    <property type="project" value="UniProtKB-SubCell"/>
</dbReference>
<dbReference type="InterPro" id="IPR039426">
    <property type="entry name" value="TonB-dep_rcpt-like"/>
</dbReference>
<dbReference type="Pfam" id="PF13620">
    <property type="entry name" value="CarboxypepD_reg"/>
    <property type="match status" value="1"/>
</dbReference>
<comment type="subcellular location">
    <subcellularLocation>
        <location evidence="1 7">Cell outer membrane</location>
        <topology evidence="1 7">Multi-pass membrane protein</topology>
    </subcellularLocation>
</comment>
<evidence type="ECO:0000313" key="10">
    <source>
        <dbReference type="EMBL" id="MCT7945108.1"/>
    </source>
</evidence>
<dbReference type="Proteomes" id="UP001155604">
    <property type="component" value="Unassembled WGS sequence"/>
</dbReference>
<evidence type="ECO:0000259" key="9">
    <source>
        <dbReference type="Pfam" id="PF07715"/>
    </source>
</evidence>
<dbReference type="Gene3D" id="2.60.40.1120">
    <property type="entry name" value="Carboxypeptidase-like, regulatory domain"/>
    <property type="match status" value="1"/>
</dbReference>
<evidence type="ECO:0000256" key="4">
    <source>
        <dbReference type="ARBA" id="ARBA00022692"/>
    </source>
</evidence>
<dbReference type="AlphaFoldDB" id="A0A9X3AZY7"/>
<evidence type="ECO:0000256" key="8">
    <source>
        <dbReference type="SAM" id="SignalP"/>
    </source>
</evidence>
<keyword evidence="10" id="KW-0675">Receptor</keyword>
<dbReference type="EMBL" id="JAMTCC010000009">
    <property type="protein sequence ID" value="MCT7945108.1"/>
    <property type="molecule type" value="Genomic_DNA"/>
</dbReference>
<dbReference type="Gene3D" id="2.170.130.10">
    <property type="entry name" value="TonB-dependent receptor, plug domain"/>
    <property type="match status" value="1"/>
</dbReference>
<dbReference type="SUPFAM" id="SSF49464">
    <property type="entry name" value="Carboxypeptidase regulatory domain-like"/>
    <property type="match status" value="1"/>
</dbReference>
<dbReference type="InterPro" id="IPR008969">
    <property type="entry name" value="CarboxyPept-like_regulatory"/>
</dbReference>
<dbReference type="RefSeq" id="WP_261272245.1">
    <property type="nucleotide sequence ID" value="NZ_JAMTCC010000009.1"/>
</dbReference>
<accession>A0A9X3AZY7</accession>
<keyword evidence="6 7" id="KW-0998">Cell outer membrane</keyword>
<evidence type="ECO:0000256" key="3">
    <source>
        <dbReference type="ARBA" id="ARBA00022452"/>
    </source>
</evidence>
<sequence length="758" mass="81595">MKLALSSIALAVAGVCSPVMAAQLQGQVTDLQGAPIAGALVSIDGGTSTSTNPQGQYQLTVADNSHIHLHISDADFKHVDRDLQITTGAMTQDISLTKTAMENIVVTASPLARSALESTTPISVLTEDQLKLNIEPTLGDTLEKLPGVQASHFGAGASRPIIRGMGGPRVQVLENGLSVGDASTVSADHAVTAEAASAQQIEILRGPGTLLYGNGAIGGVVNVVDKRYHESPVDELSGQFGTRYDTASNGRTFNGDIDGGNGQFNWHVDGTHRITDDVDIPGNAIANLPETHGKLANSNQKLDDYAAGVGFTGDTGFVSVSGARTESNYGIPGRGEADAPDITIDLKKTAWQLHSGLLDPFAGFSKLRFDAGYTDYQHAEEEDGVAGTTFFNKQSEARLSLNNRPWGEWQGTMGLHAVHRDFAVEGEEALTPDSKTDTLAAFIVQERKVGDFRFELGGRLEHYRLAPDSMTLDTLNGEQTYQAEDLVDNDLTVSAGMVWDLDPAYNLGLSLTRAQRSATAEELYSYGPHDATQSFELGSQFSVENGQIITNSGNNDKEVANNIDLTLRKLEGAWTGSLSMAYNRVNNFYYEKNTGLIASDIINGDAEGDLPVYQYTQGDAELYSLEAQASIPFNDTWSLDMFSDYTRGKLVDGGNLPLISPMRIGSTLNFDQQQWHAEVGAIGYAKQTDTAENETETAGYALVNAAVTYRLYTSAGDMLFYVKGTNLLDQDARPHTSLLKDYAPLMGRNFMLGVTYNF</sequence>
<dbReference type="InterPro" id="IPR036942">
    <property type="entry name" value="Beta-barrel_TonB_sf"/>
</dbReference>
<proteinExistence type="inferred from homology"/>
<feature type="chain" id="PRO_5040899321" evidence="8">
    <location>
        <begin position="22"/>
        <end position="758"/>
    </location>
</feature>
<protein>
    <submittedName>
        <fullName evidence="10">TonB-dependent receptor</fullName>
    </submittedName>
</protein>
<reference evidence="10" key="1">
    <citation type="journal article" date="2023" name="Int. J. Syst. Evol. Microbiol.">
        <title>&lt;i&gt;Shewanella septentrionalis&lt;/i&gt; sp. nov. and &lt;i&gt;Shewanella holmiensis&lt;/i&gt; sp. nov., isolated from Baltic Sea water and sediments.</title>
        <authorList>
            <person name="Martin-Rodriguez A.J."/>
            <person name="Thorell K."/>
            <person name="Joffre E."/>
            <person name="Jensie-Markopoulos S."/>
            <person name="Moore E.R.B."/>
            <person name="Sjoling A."/>
        </authorList>
    </citation>
    <scope>NUCLEOTIDE SEQUENCE</scope>
    <source>
        <strain evidence="10">SP1W3</strain>
    </source>
</reference>